<keyword evidence="2" id="KW-0677">Repeat</keyword>
<evidence type="ECO:0000256" key="3">
    <source>
        <dbReference type="SAM" id="MobiDB-lite"/>
    </source>
</evidence>
<feature type="domain" description="HYR" evidence="5">
    <location>
        <begin position="942"/>
        <end position="1033"/>
    </location>
</feature>
<dbReference type="PROSITE" id="PS50825">
    <property type="entry name" value="HYR"/>
    <property type="match status" value="6"/>
</dbReference>
<dbReference type="Pfam" id="PF18962">
    <property type="entry name" value="Por_Secre_tail"/>
    <property type="match status" value="1"/>
</dbReference>
<dbReference type="PANTHER" id="PTHR24273">
    <property type="entry name" value="FI04643P-RELATED"/>
    <property type="match status" value="1"/>
</dbReference>
<sequence length="1936" mass="197855">MKKITQMWILIALLCSSTFLFAQNEGSGDFPNSGTGPSFNLSEGANGFSGTVSTPGDTQDRFEIVLATGQSITSISATATGDTSNGFFQVGNESVSFPGGNITPVPSGPGTYQVVVSTNFSLGSNWSITVNVTGSTPPCNLTAFITSQTNVACNGASTGSITVSANNGTVNYDYVWSNGASTTNTSSTTNTITGLAAGNYSVTITDANGCTDTASATITQPTDLVVSASVNSNVSCNGGSDGSATAAVSGGAMPYSYSWSPSGGNNATATGLSAGTYTVTVTDANGCMDTANVTITEPTALVASASVDNNVSCNGGSDGSATAAVSGGAMPYSYSWSPSGGNNATATGLSAGTYTVTVTDANGCMDSANVTITEPTALNATITAQTNASCPGSSDGEATVSVNGGTAGYTYSWAPSGGSNATATGLSAGNYTVTVTDANGCTTTTSVIITDIDSTPPVANCNDIIVNGSFENGDFTGWTVDDFNDPLLPFYVGTRNTGNGFFLGATPTDGALMAANGFDSGSGPDEAVIYQDVTITNNNNILTWNENIDYDLQSFCSGCSNRIYEVQIRDLSNNVLEVVNQVTAISGVIDNDNIWNSLSADLSAYIGQTIRIAFWQQAPDSGSGPAKFALDNVSLAANSFSVYLDANGEASITVGDIDGGSTDNCGIASTSIDVTSFDCSNIGDNTVTLTVTDNSGNTSTCTTTVTVVDDIDPIANCVAPFTVQLDANGEASITAADINDGSTDNCAIATTTIDITDFDCSNVGDNTVTLTVTDVNGNSSTCTTTVTVEDSIDPTITCTGDITVSNDSGDCGAIVTYTEPTASDNCTTPLQAITMNGQTSPFSGNARGYHFQAPEDFIITGLRVPADASSGGQNIQIMRFAATPATFSGTSSYEEVLYYTSLNPATGFIPVTIQVSAGDIIGILGTRGTAPDVNSYTAQNDIMINGNTVAITRFGTQNPISTGQAPQGSYWQELSGSICRVEFEYQSNPLTVTQIAGLASGSEFPLGTTTNTFEVTDASGNTASCSFDVTVNDTEAPTANCVAPFTVQLDASGQASITAADINDGSTDNCEIDTTSIDITDFNCSNVGDNTVTLTVTDVNGNSSTCTTTVTVEDNIAPVANCVAPFTVQLDANGQASITAVDINDSSTDNCEIDTTSIDITDFNCSNVGDNTVTLTVTDVNGNSSTCTTTVTVEDNLAPVANCVAPFTVQLDANGQASITAADINDGSTDNCSIDTTAIDVTDFDCSNIGDNTVTLTVTDVNGNSSTCTTTVTVEDNIAPVANCVAPFTVQLDANGQASITATDINDGSTDNCGIDTTSIDITDFDCSNIGDNTVTLTVTDVNGNSNTCTTTVTVEDNIAPVVNCAAPFTVELDANGQASITASDINDGSTDNCGIDTTSIDITDFDCSNVGDNTVTLTVTDVNGNTSTCTTTVTVEDSIAPTIVCPADILASTDPTDCFATVNFPDALATDNCAGVTVAQTGGLPSGSQFPVGVSTVEYTATDANGNTSLCTFDITVEDNEAPIAVCENITIQLDEFGSASITAANLDGGSTDACGVDSIAIDQDTFDCSNVGDNNVTLTVTDVNGNVSTCTAIVTVEDITAPEVVCQDITVQLDATGTVSITGMDVDGGSTDACGIASYDLDIDTFDCSNVGVNTVELTVTDNSGNTATCTAMVTVEDNIAPDLVCTDFTLELGEDGTATLLPGDVIASNDDACGIDTTAVDITEFDCIDIGTPVTVQVFVSDVNGNLSTCNAVVTVVDIMAPVVTCPADQTVDPGEGNLFYEVPDYFALGEASATDNCTSNVTITSQQPAAGELVSDGIHTITLTAEDEYGNIGTCTFELTVESILGVDGTDNLGSVQLYPNPANNQVTLGNPSQVNLKEAIFYDLTGRVIRTINLTGMGSQKAIDISQLSSATYIVMIKSENGSVTKQLIKE</sequence>
<dbReference type="InterPro" id="IPR025667">
    <property type="entry name" value="SprB_repeat"/>
</dbReference>
<feature type="domain" description="HYR" evidence="5">
    <location>
        <begin position="1113"/>
        <end position="1195"/>
    </location>
</feature>
<protein>
    <submittedName>
        <fullName evidence="6">HYR domain-containing protein</fullName>
    </submittedName>
</protein>
<dbReference type="InterPro" id="IPR026444">
    <property type="entry name" value="Secre_tail"/>
</dbReference>
<name>A0A3E1Q7Q3_9FLAO</name>
<evidence type="ECO:0000256" key="2">
    <source>
        <dbReference type="ARBA" id="ARBA00022737"/>
    </source>
</evidence>
<evidence type="ECO:0000313" key="6">
    <source>
        <dbReference type="EMBL" id="RFN58148.1"/>
    </source>
</evidence>
<dbReference type="NCBIfam" id="TIGR04183">
    <property type="entry name" value="Por_Secre_tail"/>
    <property type="match status" value="1"/>
</dbReference>
<dbReference type="InterPro" id="IPR003410">
    <property type="entry name" value="HYR_dom"/>
</dbReference>
<keyword evidence="1 4" id="KW-0732">Signal</keyword>
<dbReference type="EMBL" id="QVID01000002">
    <property type="protein sequence ID" value="RFN58148.1"/>
    <property type="molecule type" value="Genomic_DNA"/>
</dbReference>
<dbReference type="InterPro" id="IPR013783">
    <property type="entry name" value="Ig-like_fold"/>
</dbReference>
<gene>
    <name evidence="6" type="ORF">DZ858_13015</name>
</gene>
<dbReference type="SMART" id="SM00089">
    <property type="entry name" value="PKD"/>
    <property type="match status" value="10"/>
</dbReference>
<evidence type="ECO:0000259" key="5">
    <source>
        <dbReference type="PROSITE" id="PS50825"/>
    </source>
</evidence>
<feature type="domain" description="HYR" evidence="5">
    <location>
        <begin position="1275"/>
        <end position="1357"/>
    </location>
</feature>
<reference evidence="6 7" key="1">
    <citation type="journal article" date="2007" name="Int. J. Syst. Evol. Microbiol.">
        <title>Marixanthomonas ophiurae gen. nov., sp. nov., a marine bacterium of the family Flavobacteriaceae isolated from a deep-sea brittle star.</title>
        <authorList>
            <person name="Romanenko L.A."/>
            <person name="Uchino M."/>
            <person name="Frolova G.M."/>
            <person name="Mikhailov V.V."/>
        </authorList>
    </citation>
    <scope>NUCLEOTIDE SEQUENCE [LARGE SCALE GENOMIC DNA]</scope>
    <source>
        <strain evidence="6 7">KMM 3046</strain>
    </source>
</reference>
<feature type="region of interest" description="Disordered" evidence="3">
    <location>
        <begin position="31"/>
        <end position="55"/>
    </location>
</feature>
<dbReference type="InterPro" id="IPR022409">
    <property type="entry name" value="PKD/Chitinase_dom"/>
</dbReference>
<accession>A0A3E1Q7Q3</accession>
<feature type="chain" id="PRO_5017573617" evidence="4">
    <location>
        <begin position="23"/>
        <end position="1936"/>
    </location>
</feature>
<dbReference type="Gene3D" id="2.60.40.740">
    <property type="match status" value="4"/>
</dbReference>
<feature type="domain" description="HYR" evidence="5">
    <location>
        <begin position="708"/>
        <end position="790"/>
    </location>
</feature>
<feature type="signal peptide" evidence="4">
    <location>
        <begin position="1"/>
        <end position="22"/>
    </location>
</feature>
<dbReference type="Proteomes" id="UP000261082">
    <property type="component" value="Unassembled WGS sequence"/>
</dbReference>
<dbReference type="Gene3D" id="2.60.40.10">
    <property type="entry name" value="Immunoglobulins"/>
    <property type="match status" value="10"/>
</dbReference>
<dbReference type="RefSeq" id="WP_117160096.1">
    <property type="nucleotide sequence ID" value="NZ_QVID01000002.1"/>
</dbReference>
<proteinExistence type="predicted"/>
<organism evidence="6 7">
    <name type="scientific">Marixanthomonas ophiurae</name>
    <dbReference type="NCBI Taxonomy" id="387659"/>
    <lineage>
        <taxon>Bacteria</taxon>
        <taxon>Pseudomonadati</taxon>
        <taxon>Bacteroidota</taxon>
        <taxon>Flavobacteriia</taxon>
        <taxon>Flavobacteriales</taxon>
        <taxon>Flavobacteriaceae</taxon>
        <taxon>Marixanthomonas</taxon>
    </lineage>
</organism>
<evidence type="ECO:0000313" key="7">
    <source>
        <dbReference type="Proteomes" id="UP000261082"/>
    </source>
</evidence>
<dbReference type="Pfam" id="PF13573">
    <property type="entry name" value="SprB"/>
    <property type="match status" value="4"/>
</dbReference>
<keyword evidence="7" id="KW-1185">Reference proteome</keyword>
<evidence type="ECO:0000256" key="4">
    <source>
        <dbReference type="SAM" id="SignalP"/>
    </source>
</evidence>
<feature type="domain" description="HYR" evidence="5">
    <location>
        <begin position="1760"/>
        <end position="1847"/>
    </location>
</feature>
<dbReference type="Pfam" id="PF02494">
    <property type="entry name" value="HYR"/>
    <property type="match status" value="3"/>
</dbReference>
<dbReference type="PANTHER" id="PTHR24273:SF32">
    <property type="entry name" value="HYALIN"/>
    <property type="match status" value="1"/>
</dbReference>
<dbReference type="OrthoDB" id="9805017at2"/>
<feature type="domain" description="HYR" evidence="5">
    <location>
        <begin position="1437"/>
        <end position="1520"/>
    </location>
</feature>
<evidence type="ECO:0000256" key="1">
    <source>
        <dbReference type="ARBA" id="ARBA00022729"/>
    </source>
</evidence>
<comment type="caution">
    <text evidence="6">The sequence shown here is derived from an EMBL/GenBank/DDBJ whole genome shotgun (WGS) entry which is preliminary data.</text>
</comment>